<proteinExistence type="predicted"/>
<keyword evidence="2" id="KW-0812">Transmembrane</keyword>
<dbReference type="Proteomes" id="UP000279306">
    <property type="component" value="Chromosome"/>
</dbReference>
<evidence type="ECO:0000256" key="1">
    <source>
        <dbReference type="SAM" id="MobiDB-lite"/>
    </source>
</evidence>
<feature type="transmembrane region" description="Helical" evidence="2">
    <location>
        <begin position="45"/>
        <end position="66"/>
    </location>
</feature>
<keyword evidence="4" id="KW-1185">Reference proteome</keyword>
<keyword evidence="2" id="KW-1133">Transmembrane helix</keyword>
<dbReference type="AlphaFoldDB" id="A0A448IEW3"/>
<name>A0A448IEW3_MYCAU</name>
<feature type="region of interest" description="Disordered" evidence="1">
    <location>
        <begin position="1"/>
        <end position="38"/>
    </location>
</feature>
<gene>
    <name evidence="3" type="ORF">NCTC10437_00085</name>
</gene>
<dbReference type="KEGG" id="mauu:NCTC10437_00085"/>
<reference evidence="3 4" key="1">
    <citation type="submission" date="2018-12" db="EMBL/GenBank/DDBJ databases">
        <authorList>
            <consortium name="Pathogen Informatics"/>
        </authorList>
    </citation>
    <scope>NUCLEOTIDE SEQUENCE [LARGE SCALE GENOMIC DNA]</scope>
    <source>
        <strain evidence="3 4">NCTC10437</strain>
    </source>
</reference>
<keyword evidence="2" id="KW-0472">Membrane</keyword>
<evidence type="ECO:0000313" key="4">
    <source>
        <dbReference type="Proteomes" id="UP000279306"/>
    </source>
</evidence>
<feature type="compositionally biased region" description="Pro residues" evidence="1">
    <location>
        <begin position="7"/>
        <end position="25"/>
    </location>
</feature>
<evidence type="ECO:0000256" key="2">
    <source>
        <dbReference type="SAM" id="Phobius"/>
    </source>
</evidence>
<evidence type="ECO:0000313" key="3">
    <source>
        <dbReference type="EMBL" id="VEG50979.1"/>
    </source>
</evidence>
<sequence>MNIPPHGQRPPPPLPPPPGEPPWPAQQPSGEPPQHSRKSGVSAKWILGGLGLLTVIVVTVVATLLVTRDGGYALSPPPDADSDQTTTGIAPNNAVSVGIITNEPTCSAWGPINDALAAAQENGWQLRDPALPASAWTAAQRQQHRQVADAMRGAADQTEHLASATKNTVVRDIYQQFIAYAREYADKVPLYQPPDDHLARVTVGTSLALTSICAAIKTGAASSSAPFVEPSTLPNRGDGAAPFLEQPAPVCPRWEEHVLRYSMDTSAWRQIDPNLAAQQWSPEQKSINEAVVPLMLASADRIEDLAEESQNIVIERFGALATEYQRAFAATLPNYVPENNYLNEVVTGLIGSVSDACRAVDGS</sequence>
<dbReference type="STRING" id="1791.GCA_001049355_05104"/>
<accession>A0A448IEW3</accession>
<organism evidence="3 4">
    <name type="scientific">Mycolicibacterium aurum</name>
    <name type="common">Mycobacterium aurum</name>
    <dbReference type="NCBI Taxonomy" id="1791"/>
    <lineage>
        <taxon>Bacteria</taxon>
        <taxon>Bacillati</taxon>
        <taxon>Actinomycetota</taxon>
        <taxon>Actinomycetes</taxon>
        <taxon>Mycobacteriales</taxon>
        <taxon>Mycobacteriaceae</taxon>
        <taxon>Mycolicibacterium</taxon>
    </lineage>
</organism>
<dbReference type="EMBL" id="LR134356">
    <property type="protein sequence ID" value="VEG50979.1"/>
    <property type="molecule type" value="Genomic_DNA"/>
</dbReference>
<protein>
    <submittedName>
        <fullName evidence="3">Uncharacterized protein</fullName>
    </submittedName>
</protein>